<accession>A0A4U5U5U9</accession>
<evidence type="ECO:0000259" key="7">
    <source>
        <dbReference type="Pfam" id="PF02932"/>
    </source>
</evidence>
<reference evidence="8 9" key="1">
    <citation type="submission" date="2019-01" db="EMBL/GenBank/DDBJ databases">
        <title>Genome Assembly of Collichthys lucidus.</title>
        <authorList>
            <person name="Cai M."/>
            <person name="Xiao S."/>
        </authorList>
    </citation>
    <scope>NUCLEOTIDE SEQUENCE [LARGE SCALE GENOMIC DNA]</scope>
    <source>
        <strain evidence="8">JT15FE1705JMU</strain>
        <tissue evidence="8">Muscle</tissue>
    </source>
</reference>
<feature type="domain" description="Neurotransmitter-gated ion-channel transmembrane" evidence="7">
    <location>
        <begin position="21"/>
        <end position="295"/>
    </location>
</feature>
<dbReference type="FunFam" id="1.20.58.390:FF:000011">
    <property type="entry name" value="neuronal acetylcholine receptor subunit alpha-7"/>
    <property type="match status" value="1"/>
</dbReference>
<protein>
    <submittedName>
        <fullName evidence="8">Neuronal acetylcholine receptor subunit alpha-7</fullName>
    </submittedName>
</protein>
<gene>
    <name evidence="8" type="ORF">D9C73_003274</name>
</gene>
<evidence type="ECO:0000313" key="9">
    <source>
        <dbReference type="Proteomes" id="UP000298787"/>
    </source>
</evidence>
<organism evidence="8 9">
    <name type="scientific">Collichthys lucidus</name>
    <name type="common">Big head croaker</name>
    <name type="synonym">Sciaena lucida</name>
    <dbReference type="NCBI Taxonomy" id="240159"/>
    <lineage>
        <taxon>Eukaryota</taxon>
        <taxon>Metazoa</taxon>
        <taxon>Chordata</taxon>
        <taxon>Craniata</taxon>
        <taxon>Vertebrata</taxon>
        <taxon>Euteleostomi</taxon>
        <taxon>Actinopterygii</taxon>
        <taxon>Neopterygii</taxon>
        <taxon>Teleostei</taxon>
        <taxon>Neoteleostei</taxon>
        <taxon>Acanthomorphata</taxon>
        <taxon>Eupercaria</taxon>
        <taxon>Sciaenidae</taxon>
        <taxon>Collichthys</taxon>
    </lineage>
</organism>
<dbReference type="Pfam" id="PF02932">
    <property type="entry name" value="Neur_chan_memb"/>
    <property type="match status" value="1"/>
</dbReference>
<dbReference type="FunFam" id="1.20.58.390:FF:000007">
    <property type="entry name" value="Neuronal acetylcholine receptor subunit alpha-7"/>
    <property type="match status" value="1"/>
</dbReference>
<dbReference type="EMBL" id="CM014080">
    <property type="protein sequence ID" value="TKS69210.1"/>
    <property type="molecule type" value="Genomic_DNA"/>
</dbReference>
<keyword evidence="3 6" id="KW-1133">Transmembrane helix</keyword>
<dbReference type="GO" id="GO:0005216">
    <property type="term" value="F:monoatomic ion channel activity"/>
    <property type="evidence" value="ECO:0007669"/>
    <property type="project" value="InterPro"/>
</dbReference>
<dbReference type="SUPFAM" id="SSF90112">
    <property type="entry name" value="Neurotransmitter-gated ion-channel transmembrane pore"/>
    <property type="match status" value="1"/>
</dbReference>
<keyword evidence="4 6" id="KW-0472">Membrane</keyword>
<evidence type="ECO:0000256" key="4">
    <source>
        <dbReference type="ARBA" id="ARBA00023136"/>
    </source>
</evidence>
<name>A0A4U5U5U9_COLLU</name>
<feature type="transmembrane region" description="Helical" evidence="6">
    <location>
        <begin position="46"/>
        <end position="64"/>
    </location>
</feature>
<feature type="transmembrane region" description="Helical" evidence="6">
    <location>
        <begin position="279"/>
        <end position="303"/>
    </location>
</feature>
<evidence type="ECO:0000313" key="8">
    <source>
        <dbReference type="EMBL" id="TKS69210.1"/>
    </source>
</evidence>
<evidence type="ECO:0000256" key="3">
    <source>
        <dbReference type="ARBA" id="ARBA00022989"/>
    </source>
</evidence>
<comment type="subcellular location">
    <subcellularLocation>
        <location evidence="1">Membrane</location>
        <topology evidence="1">Multi-pass membrane protein</topology>
    </subcellularLocation>
</comment>
<feature type="region of interest" description="Disordered" evidence="5">
    <location>
        <begin position="135"/>
        <end position="175"/>
    </location>
</feature>
<feature type="compositionally biased region" description="Polar residues" evidence="5">
    <location>
        <begin position="163"/>
        <end position="175"/>
    </location>
</feature>
<sequence length="311" mass="34063">MQIPNTHTALKKRTLYYGLNLLIPCVLISGLALLVFLLPADSGEKISLGITVLLSLTVFMLLVAEIMPATSDSVPLIAQYFASTMMIVGLSVVVTVLVLQFHHHDPHGGKMPKWVRVILLNWCAWFLRMKKPGEENKTTVSSSSTPNYKYSHPSPHHTSTSSIQMSTIPGQASTQSTTTNGNMNLYFGYHSMGTDNPAFPPNADTGVMVCGGGGGGHPNGSSQHDIHSDQTRTLLLEQVPEISQILEEVQYIARRFRDQDEGEAICSEWKFAAAVVDRLCLVAFSLFSIICTFTILMSAPNFIEAVSKDFT</sequence>
<proteinExistence type="predicted"/>
<keyword evidence="9" id="KW-1185">Reference proteome</keyword>
<keyword evidence="2 6" id="KW-0812">Transmembrane</keyword>
<dbReference type="GO" id="GO:0004888">
    <property type="term" value="F:transmembrane signaling receptor activity"/>
    <property type="evidence" value="ECO:0007669"/>
    <property type="project" value="InterPro"/>
</dbReference>
<dbReference type="Gene3D" id="1.20.58.390">
    <property type="entry name" value="Neurotransmitter-gated ion-channel transmembrane domain"/>
    <property type="match status" value="2"/>
</dbReference>
<evidence type="ECO:0000256" key="5">
    <source>
        <dbReference type="SAM" id="MobiDB-lite"/>
    </source>
</evidence>
<evidence type="ECO:0000256" key="1">
    <source>
        <dbReference type="ARBA" id="ARBA00004141"/>
    </source>
</evidence>
<dbReference type="CDD" id="cd19051">
    <property type="entry name" value="LGIC_TM_cation"/>
    <property type="match status" value="1"/>
</dbReference>
<dbReference type="InterPro" id="IPR038050">
    <property type="entry name" value="Neuro_actylchol_rec"/>
</dbReference>
<dbReference type="Proteomes" id="UP000298787">
    <property type="component" value="Chromosome 3"/>
</dbReference>
<keyword evidence="8" id="KW-0675">Receptor</keyword>
<feature type="transmembrane region" description="Helical" evidence="6">
    <location>
        <begin position="76"/>
        <end position="99"/>
    </location>
</feature>
<evidence type="ECO:0000256" key="6">
    <source>
        <dbReference type="SAM" id="Phobius"/>
    </source>
</evidence>
<dbReference type="AlphaFoldDB" id="A0A4U5U5U9"/>
<feature type="compositionally biased region" description="Low complexity" evidence="5">
    <location>
        <begin position="151"/>
        <end position="162"/>
    </location>
</feature>
<dbReference type="GO" id="GO:0016020">
    <property type="term" value="C:membrane"/>
    <property type="evidence" value="ECO:0007669"/>
    <property type="project" value="UniProtKB-SubCell"/>
</dbReference>
<feature type="compositionally biased region" description="Polar residues" evidence="5">
    <location>
        <begin position="138"/>
        <end position="148"/>
    </location>
</feature>
<dbReference type="STRING" id="240159.A0A4U5U5U9"/>
<evidence type="ECO:0000256" key="2">
    <source>
        <dbReference type="ARBA" id="ARBA00022692"/>
    </source>
</evidence>
<feature type="transmembrane region" description="Helical" evidence="6">
    <location>
        <begin position="21"/>
        <end position="40"/>
    </location>
</feature>
<dbReference type="InterPro" id="IPR036719">
    <property type="entry name" value="Neuro-gated_channel_TM_sf"/>
</dbReference>
<dbReference type="InterPro" id="IPR006201">
    <property type="entry name" value="Neur_channel"/>
</dbReference>
<dbReference type="InterPro" id="IPR006029">
    <property type="entry name" value="Neurotrans-gated_channel_TM"/>
</dbReference>
<dbReference type="PANTHER" id="PTHR18945">
    <property type="entry name" value="NEUROTRANSMITTER GATED ION CHANNEL"/>
    <property type="match status" value="1"/>
</dbReference>